<dbReference type="InterPro" id="IPR018389">
    <property type="entry name" value="DctP_fam"/>
</dbReference>
<evidence type="ECO:0000313" key="3">
    <source>
        <dbReference type="EMBL" id="GAA3947110.1"/>
    </source>
</evidence>
<evidence type="ECO:0000313" key="4">
    <source>
        <dbReference type="EMBL" id="GAA3947126.1"/>
    </source>
</evidence>
<comment type="caution">
    <text evidence="3">The sequence shown here is derived from an EMBL/GenBank/DDBJ whole genome shotgun (WGS) entry which is preliminary data.</text>
</comment>
<organism evidence="3 5">
    <name type="scientific">Microbacterium soli</name>
    <dbReference type="NCBI Taxonomy" id="446075"/>
    <lineage>
        <taxon>Bacteria</taxon>
        <taxon>Bacillati</taxon>
        <taxon>Actinomycetota</taxon>
        <taxon>Actinomycetes</taxon>
        <taxon>Micrococcales</taxon>
        <taxon>Microbacteriaceae</taxon>
        <taxon>Microbacterium</taxon>
    </lineage>
</organism>
<evidence type="ECO:0000256" key="2">
    <source>
        <dbReference type="SAM" id="SignalP"/>
    </source>
</evidence>
<protein>
    <recommendedName>
        <fullName evidence="6">C4-dicarboxylate ABC transporter substrate-binding protein</fullName>
    </recommendedName>
</protein>
<keyword evidence="1 2" id="KW-0732">Signal</keyword>
<proteinExistence type="predicted"/>
<accession>A0ABP7NH37</accession>
<sequence>MKEKLNGRRRRLISSVGLMAAATLLLASCAGADSGKGDDDTGALADFDPVTLSYADVGAESTNGPPFQAFADEVAEATDDKVTFEGFFSGSLLGAADSLGGVQSGTADLSYVGAGSFPTEIPIAHWNNAMGSVSSSAYPLSILQGFIAQQEWALSDEELTAELDANNVMVIWNSLPDTRTSLICTTPVRTAEEAKGKRLGTFGTPPSLPEMEKLGFTIVQLSPVEYYEGLQRGVVDCVAGTPTAAITYSLFEVAKYWTFADFNGAAGTYTMANKEKFESLPAEAQDAIWDAIPTWLVERGKEWVKNYGALVTAQKENGITFYDPDEAFRDIVTEEQAKAYEALADSAPDTVADPKAFLENYRSIYDKWEDRLSKDLDLPTEHDGETLDQIANWDADAIDWDAYHDMLVEVFDAHRPTA</sequence>
<keyword evidence="5" id="KW-1185">Reference proteome</keyword>
<dbReference type="EMBL" id="BAABCP010000002">
    <property type="protein sequence ID" value="GAA3947126.1"/>
    <property type="molecule type" value="Genomic_DNA"/>
</dbReference>
<evidence type="ECO:0000313" key="5">
    <source>
        <dbReference type="Proteomes" id="UP001501591"/>
    </source>
</evidence>
<dbReference type="Proteomes" id="UP001501591">
    <property type="component" value="Unassembled WGS sequence"/>
</dbReference>
<name>A0ABP7NH37_9MICO</name>
<dbReference type="PANTHER" id="PTHR33376:SF15">
    <property type="entry name" value="BLL6794 PROTEIN"/>
    <property type="match status" value="1"/>
</dbReference>
<dbReference type="PANTHER" id="PTHR33376">
    <property type="match status" value="1"/>
</dbReference>
<dbReference type="NCBIfam" id="NF037995">
    <property type="entry name" value="TRAP_S1"/>
    <property type="match status" value="1"/>
</dbReference>
<gene>
    <name evidence="3" type="ORF">GCM10022383_26160</name>
    <name evidence="4" type="ORF">GCM10022383_26180</name>
</gene>
<feature type="chain" id="PRO_5045029822" description="C4-dicarboxylate ABC transporter substrate-binding protein" evidence="2">
    <location>
        <begin position="33"/>
        <end position="418"/>
    </location>
</feature>
<dbReference type="Gene3D" id="3.40.190.170">
    <property type="entry name" value="Bacterial extracellular solute-binding protein, family 7"/>
    <property type="match status" value="1"/>
</dbReference>
<reference evidence="3" key="1">
    <citation type="journal article" date="2014" name="Int. J. Syst. Evol. Microbiol.">
        <title>Complete genome of a new Firmicutes species belonging to the dominant human colonic microbiota ('Ruminococcus bicirculans') reveals two chromosomes and a selective capacity to utilize plant glucans.</title>
        <authorList>
            <consortium name="NISC Comparative Sequencing Program"/>
            <person name="Wegmann U."/>
            <person name="Louis P."/>
            <person name="Goesmann A."/>
            <person name="Henrissat B."/>
            <person name="Duncan S.H."/>
            <person name="Flint H.J."/>
        </authorList>
    </citation>
    <scope>NUCLEOTIDE SEQUENCE</scope>
    <source>
        <strain evidence="3">JCM 17024</strain>
    </source>
</reference>
<reference evidence="5" key="2">
    <citation type="journal article" date="2019" name="Int. J. Syst. Evol. Microbiol.">
        <title>The Global Catalogue of Microorganisms (GCM) 10K type strain sequencing project: providing services to taxonomists for standard genome sequencing and annotation.</title>
        <authorList>
            <consortium name="The Broad Institute Genomics Platform"/>
            <consortium name="The Broad Institute Genome Sequencing Center for Infectious Disease"/>
            <person name="Wu L."/>
            <person name="Ma J."/>
        </authorList>
    </citation>
    <scope>NUCLEOTIDE SEQUENCE [LARGE SCALE GENOMIC DNA]</scope>
    <source>
        <strain evidence="5">JCM 17024</strain>
    </source>
</reference>
<evidence type="ECO:0008006" key="6">
    <source>
        <dbReference type="Google" id="ProtNLM"/>
    </source>
</evidence>
<dbReference type="InterPro" id="IPR038404">
    <property type="entry name" value="TRAP_DctP_sf"/>
</dbReference>
<dbReference type="PROSITE" id="PS51257">
    <property type="entry name" value="PROKAR_LIPOPROTEIN"/>
    <property type="match status" value="1"/>
</dbReference>
<reference evidence="3" key="3">
    <citation type="submission" date="2023-12" db="EMBL/GenBank/DDBJ databases">
        <authorList>
            <person name="Sun Q."/>
            <person name="Inoue M."/>
        </authorList>
    </citation>
    <scope>NUCLEOTIDE SEQUENCE</scope>
    <source>
        <strain evidence="3">JCM 17024</strain>
    </source>
</reference>
<dbReference type="EMBL" id="BAABCP010000002">
    <property type="protein sequence ID" value="GAA3947110.1"/>
    <property type="molecule type" value="Genomic_DNA"/>
</dbReference>
<dbReference type="RefSeq" id="WP_344820148.1">
    <property type="nucleotide sequence ID" value="NZ_BAABCP010000002.1"/>
</dbReference>
<dbReference type="Pfam" id="PF03480">
    <property type="entry name" value="DctP"/>
    <property type="match status" value="1"/>
</dbReference>
<evidence type="ECO:0000256" key="1">
    <source>
        <dbReference type="ARBA" id="ARBA00022729"/>
    </source>
</evidence>
<feature type="signal peptide" evidence="2">
    <location>
        <begin position="1"/>
        <end position="32"/>
    </location>
</feature>